<dbReference type="InterPro" id="IPR009057">
    <property type="entry name" value="Homeodomain-like_sf"/>
</dbReference>
<dbReference type="InterPro" id="IPR036397">
    <property type="entry name" value="RNaseH_sf"/>
</dbReference>
<dbReference type="NCBIfam" id="NF033516">
    <property type="entry name" value="transpos_IS3"/>
    <property type="match status" value="1"/>
</dbReference>
<evidence type="ECO:0000259" key="2">
    <source>
        <dbReference type="PROSITE" id="PS50994"/>
    </source>
</evidence>
<keyword evidence="4" id="KW-1185">Reference proteome</keyword>
<dbReference type="Pfam" id="PF13276">
    <property type="entry name" value="HTH_21"/>
    <property type="match status" value="1"/>
</dbReference>
<dbReference type="SUPFAM" id="SSF46689">
    <property type="entry name" value="Homeodomain-like"/>
    <property type="match status" value="1"/>
</dbReference>
<evidence type="ECO:0000313" key="3">
    <source>
        <dbReference type="EMBL" id="MEN7431163.1"/>
    </source>
</evidence>
<dbReference type="Pfam" id="PF13683">
    <property type="entry name" value="rve_3"/>
    <property type="match status" value="1"/>
</dbReference>
<dbReference type="InterPro" id="IPR001584">
    <property type="entry name" value="Integrase_cat-core"/>
</dbReference>
<organism evidence="3 4">
    <name type="scientific">Chromobacterium indicum</name>
    <dbReference type="NCBI Taxonomy" id="3110228"/>
    <lineage>
        <taxon>Bacteria</taxon>
        <taxon>Pseudomonadati</taxon>
        <taxon>Pseudomonadota</taxon>
        <taxon>Betaproteobacteria</taxon>
        <taxon>Neisseriales</taxon>
        <taxon>Chromobacteriaceae</taxon>
        <taxon>Chromobacterium</taxon>
    </lineage>
</organism>
<name>A0ABV0CJT8_9NEIS</name>
<evidence type="ECO:0000256" key="1">
    <source>
        <dbReference type="SAM" id="Coils"/>
    </source>
</evidence>
<reference evidence="3 4" key="1">
    <citation type="submission" date="2023-12" db="EMBL/GenBank/DDBJ databases">
        <title>Chromobacterium sp. strain TRC.1.1.SA producing antimicrobial pigment.</title>
        <authorList>
            <person name="Verma N."/>
            <person name="Choksket S."/>
            <person name="Pinnaka A.K."/>
            <person name="Korpole S."/>
        </authorList>
    </citation>
    <scope>NUCLEOTIDE SEQUENCE [LARGE SCALE GENOMIC DNA]</scope>
    <source>
        <strain evidence="3 4">TRC1.1.SA</strain>
    </source>
</reference>
<dbReference type="InterPro" id="IPR048020">
    <property type="entry name" value="Transpos_IS3"/>
</dbReference>
<keyword evidence="1" id="KW-0175">Coiled coil</keyword>
<dbReference type="Proteomes" id="UP001405405">
    <property type="component" value="Unassembled WGS sequence"/>
</dbReference>
<gene>
    <name evidence="3" type="ORF">VA599_10405</name>
</gene>
<sequence>MTNLSPPGQEVCYEKSKFTEEQIAFSLWQAKSGTIVAEVYRKMGISEATFYNWKKKSGGLGVSELRRLKQLEEENARLKRMVTDLSLDKQMLQEVIPKKAVRPARKRELANFLIDAYRVSIRRATAVVQLRQASYFYRPHPRDDRAERQRIREIAATRIRYGARRIHILLRREGWLINHKKTYRIYCEEGLNLRRKRRVAAAHRQIRPAASNLNACWSMVFVVDQLFNSRQIRALTVVDNFSRESLAITVDCALKAVDVVATMRHVQALRGTPQRIQVDNGSEFISMALDQWAYEQGVTLDFSRPGKPTDNAFIESFNGSLRDECLNMHWFLSLDDARDKIECWRQDYNEFRPHSSLGDQIPSEFRLAHLEAGNR</sequence>
<evidence type="ECO:0000313" key="4">
    <source>
        <dbReference type="Proteomes" id="UP001405405"/>
    </source>
</evidence>
<dbReference type="PANTHER" id="PTHR47515">
    <property type="entry name" value="LOW CALCIUM RESPONSE LOCUS PROTEIN T"/>
    <property type="match status" value="1"/>
</dbReference>
<dbReference type="Pfam" id="PF01527">
    <property type="entry name" value="HTH_Tnp_1"/>
    <property type="match status" value="1"/>
</dbReference>
<protein>
    <submittedName>
        <fullName evidence="3">IS3 family transposase</fullName>
    </submittedName>
</protein>
<comment type="caution">
    <text evidence="3">The sequence shown here is derived from an EMBL/GenBank/DDBJ whole genome shotgun (WGS) entry which is preliminary data.</text>
</comment>
<dbReference type="InterPro" id="IPR012337">
    <property type="entry name" value="RNaseH-like_sf"/>
</dbReference>
<feature type="domain" description="Integrase catalytic" evidence="2">
    <location>
        <begin position="204"/>
        <end position="370"/>
    </location>
</feature>
<dbReference type="SUPFAM" id="SSF53098">
    <property type="entry name" value="Ribonuclease H-like"/>
    <property type="match status" value="1"/>
</dbReference>
<dbReference type="EMBL" id="JAYFSJ010000006">
    <property type="protein sequence ID" value="MEN7431163.1"/>
    <property type="molecule type" value="Genomic_DNA"/>
</dbReference>
<dbReference type="PROSITE" id="PS50994">
    <property type="entry name" value="INTEGRASE"/>
    <property type="match status" value="1"/>
</dbReference>
<feature type="coiled-coil region" evidence="1">
    <location>
        <begin position="61"/>
        <end position="88"/>
    </location>
</feature>
<dbReference type="Gene3D" id="3.30.420.10">
    <property type="entry name" value="Ribonuclease H-like superfamily/Ribonuclease H"/>
    <property type="match status" value="1"/>
</dbReference>
<accession>A0ABV0CJT8</accession>
<proteinExistence type="predicted"/>
<dbReference type="InterPro" id="IPR025948">
    <property type="entry name" value="HTH-like_dom"/>
</dbReference>
<dbReference type="PANTHER" id="PTHR47515:SF1">
    <property type="entry name" value="BLR2054 PROTEIN"/>
    <property type="match status" value="1"/>
</dbReference>
<dbReference type="InterPro" id="IPR002514">
    <property type="entry name" value="Transposase_8"/>
</dbReference>